<dbReference type="NCBIfam" id="TIGR02893">
    <property type="entry name" value="spore_yabQ"/>
    <property type="match status" value="1"/>
</dbReference>
<keyword evidence="1" id="KW-0472">Membrane</keyword>
<feature type="transmembrane region" description="Helical" evidence="1">
    <location>
        <begin position="39"/>
        <end position="58"/>
    </location>
</feature>
<organism evidence="2 3">
    <name type="scientific">Paenibacillus urinalis</name>
    <dbReference type="NCBI Taxonomy" id="521520"/>
    <lineage>
        <taxon>Bacteria</taxon>
        <taxon>Bacillati</taxon>
        <taxon>Bacillota</taxon>
        <taxon>Bacilli</taxon>
        <taxon>Bacillales</taxon>
        <taxon>Paenibacillaceae</taxon>
        <taxon>Paenibacillus</taxon>
    </lineage>
</organism>
<evidence type="ECO:0000256" key="1">
    <source>
        <dbReference type="SAM" id="Phobius"/>
    </source>
</evidence>
<sequence length="189" mass="22847">MNPELQWLTLGWMLLSGGIMGIVYDSYRVLSGQLRFPRWSIHILDLMYWLIAALFIFRTLYSVNHGDLRFYVFLGLFIGVWIYFLVLSVTIQKFVVMLIGIVKRLAYVVYRILNVLIVLPIKGILRILRILFGFIMAAFIFIIKMLYQLFRPILKLLYWPLRPLLSRWKTPMWLQSVWVRIKEWWTYWF</sequence>
<dbReference type="EMBL" id="CP118101">
    <property type="protein sequence ID" value="WDH82756.1"/>
    <property type="molecule type" value="Genomic_DNA"/>
</dbReference>
<dbReference type="Proteomes" id="UP001220962">
    <property type="component" value="Chromosome"/>
</dbReference>
<evidence type="ECO:0000313" key="3">
    <source>
        <dbReference type="Proteomes" id="UP001220962"/>
    </source>
</evidence>
<keyword evidence="1" id="KW-1133">Transmembrane helix</keyword>
<reference evidence="2" key="1">
    <citation type="submission" date="2023-02" db="EMBL/GenBank/DDBJ databases">
        <title>Pathogen: clinical or host-associated sample.</title>
        <authorList>
            <person name="Hergert J."/>
            <person name="Casey R."/>
            <person name="Wagner J."/>
            <person name="Young E.L."/>
            <person name="Oakeson K.F."/>
        </authorList>
    </citation>
    <scope>NUCLEOTIDE SEQUENCE</scope>
    <source>
        <strain evidence="2">2022CK-00830</strain>
    </source>
</reference>
<feature type="transmembrane region" description="Helical" evidence="1">
    <location>
        <begin position="70"/>
        <end position="89"/>
    </location>
</feature>
<keyword evidence="1" id="KW-0812">Transmembrane</keyword>
<name>A0AAX3N053_9BACL</name>
<accession>A0AAX3N053</accession>
<dbReference type="Pfam" id="PF09578">
    <property type="entry name" value="Spore_YabQ"/>
    <property type="match status" value="1"/>
</dbReference>
<feature type="transmembrane region" description="Helical" evidence="1">
    <location>
        <begin position="6"/>
        <end position="27"/>
    </location>
</feature>
<evidence type="ECO:0000313" key="2">
    <source>
        <dbReference type="EMBL" id="WDH82756.1"/>
    </source>
</evidence>
<gene>
    <name evidence="2" type="primary">yabQ</name>
    <name evidence="2" type="ORF">PUW23_00245</name>
</gene>
<dbReference type="RefSeq" id="WP_047914149.1">
    <property type="nucleotide sequence ID" value="NZ_CP118101.1"/>
</dbReference>
<feature type="transmembrane region" description="Helical" evidence="1">
    <location>
        <begin position="127"/>
        <end position="147"/>
    </location>
</feature>
<protein>
    <submittedName>
        <fullName evidence="2">Spore cortex biosynthesis protein YabQ</fullName>
    </submittedName>
</protein>
<dbReference type="InterPro" id="IPR019074">
    <property type="entry name" value="YabQ"/>
</dbReference>
<dbReference type="AlphaFoldDB" id="A0AAX3N053"/>
<feature type="transmembrane region" description="Helical" evidence="1">
    <location>
        <begin position="101"/>
        <end position="121"/>
    </location>
</feature>
<proteinExistence type="predicted"/>